<dbReference type="GO" id="GO:0051537">
    <property type="term" value="F:2 iron, 2 sulfur cluster binding"/>
    <property type="evidence" value="ECO:0007669"/>
    <property type="project" value="UniProtKB-KW"/>
</dbReference>
<protein>
    <submittedName>
        <fullName evidence="10">Xanthine dehydrogenase D subunit/xanthine dehydrogenase C subunit,TIGR03199</fullName>
    </submittedName>
</protein>
<dbReference type="GO" id="GO:0005506">
    <property type="term" value="F:iron ion binding"/>
    <property type="evidence" value="ECO:0007669"/>
    <property type="project" value="InterPro"/>
</dbReference>
<dbReference type="SMART" id="SM01008">
    <property type="entry name" value="Ald_Xan_dh_C"/>
    <property type="match status" value="1"/>
</dbReference>
<dbReference type="Gene3D" id="3.30.390.50">
    <property type="entry name" value="CO dehydrogenase flavoprotein, C-terminal domain"/>
    <property type="match status" value="1"/>
</dbReference>
<dbReference type="InterPro" id="IPR046867">
    <property type="entry name" value="AldOxase/xan_DH_MoCoBD2"/>
</dbReference>
<evidence type="ECO:0000256" key="5">
    <source>
        <dbReference type="ARBA" id="ARBA00022827"/>
    </source>
</evidence>
<evidence type="ECO:0000256" key="4">
    <source>
        <dbReference type="ARBA" id="ARBA00022723"/>
    </source>
</evidence>
<dbReference type="RefSeq" id="WP_103222806.1">
    <property type="nucleotide sequence ID" value="NZ_PPCN01000005.1"/>
</dbReference>
<dbReference type="Pfam" id="PF20256">
    <property type="entry name" value="MoCoBD_2"/>
    <property type="match status" value="1"/>
</dbReference>
<dbReference type="PROSITE" id="PS51387">
    <property type="entry name" value="FAD_PCMH"/>
    <property type="match status" value="1"/>
</dbReference>
<dbReference type="InterPro" id="IPR036318">
    <property type="entry name" value="FAD-bd_PCMH-like_sf"/>
</dbReference>
<dbReference type="EMBL" id="PPCN01000005">
    <property type="protein sequence ID" value="POF30833.1"/>
    <property type="molecule type" value="Genomic_DNA"/>
</dbReference>
<keyword evidence="5" id="KW-0274">FAD</keyword>
<keyword evidence="2" id="KW-0285">Flavoprotein</keyword>
<dbReference type="InterPro" id="IPR016167">
    <property type="entry name" value="FAD-bd_PCMH_sub1"/>
</dbReference>
<keyword evidence="11" id="KW-1185">Reference proteome</keyword>
<dbReference type="InterPro" id="IPR016166">
    <property type="entry name" value="FAD-bd_PCMH"/>
</dbReference>
<dbReference type="SUPFAM" id="SSF56003">
    <property type="entry name" value="Molybdenum cofactor-binding domain"/>
    <property type="match status" value="1"/>
</dbReference>
<dbReference type="SUPFAM" id="SSF54665">
    <property type="entry name" value="CO dehydrogenase molybdoprotein N-domain-like"/>
    <property type="match status" value="1"/>
</dbReference>
<dbReference type="PANTHER" id="PTHR11908:SF157">
    <property type="entry name" value="XANTHINE DEHYDROGENASE SUBUNIT D-RELATED"/>
    <property type="match status" value="1"/>
</dbReference>
<dbReference type="GO" id="GO:0071949">
    <property type="term" value="F:FAD binding"/>
    <property type="evidence" value="ECO:0007669"/>
    <property type="project" value="InterPro"/>
</dbReference>
<evidence type="ECO:0000256" key="6">
    <source>
        <dbReference type="ARBA" id="ARBA00023004"/>
    </source>
</evidence>
<dbReference type="InterPro" id="IPR016208">
    <property type="entry name" value="Ald_Oxase/xanthine_DH-like"/>
</dbReference>
<reference evidence="10 11" key="1">
    <citation type="submission" date="2018-01" db="EMBL/GenBank/DDBJ databases">
        <title>Genomic Encyclopedia of Archaeal and Bacterial Type Strains, Phase II (KMG-II): from individual species to whole genera.</title>
        <authorList>
            <person name="Goeker M."/>
        </authorList>
    </citation>
    <scope>NUCLEOTIDE SEQUENCE [LARGE SCALE GENOMIC DNA]</scope>
    <source>
        <strain evidence="10 11">DSM 17023</strain>
    </source>
</reference>
<dbReference type="AlphaFoldDB" id="A0A2S3UTD2"/>
<dbReference type="InterPro" id="IPR016169">
    <property type="entry name" value="FAD-bd_PCMH_sub2"/>
</dbReference>
<evidence type="ECO:0000256" key="1">
    <source>
        <dbReference type="ARBA" id="ARBA00001924"/>
    </source>
</evidence>
<evidence type="ECO:0000313" key="11">
    <source>
        <dbReference type="Proteomes" id="UP000236959"/>
    </source>
</evidence>
<dbReference type="InterPro" id="IPR005107">
    <property type="entry name" value="CO_DH_flav_C"/>
</dbReference>
<evidence type="ECO:0000256" key="8">
    <source>
        <dbReference type="ARBA" id="ARBA00034078"/>
    </source>
</evidence>
<dbReference type="InterPro" id="IPR037165">
    <property type="entry name" value="AldOxase/xan_DH_Mopterin-bd_sf"/>
</dbReference>
<dbReference type="SUPFAM" id="SSF55447">
    <property type="entry name" value="CO dehydrogenase flavoprotein C-terminal domain-like"/>
    <property type="match status" value="1"/>
</dbReference>
<evidence type="ECO:0000313" key="10">
    <source>
        <dbReference type="EMBL" id="POF30833.1"/>
    </source>
</evidence>
<dbReference type="OrthoDB" id="9763985at2"/>
<dbReference type="GO" id="GO:0016491">
    <property type="term" value="F:oxidoreductase activity"/>
    <property type="evidence" value="ECO:0007669"/>
    <property type="project" value="InterPro"/>
</dbReference>
<dbReference type="Pfam" id="PF02738">
    <property type="entry name" value="MoCoBD_1"/>
    <property type="match status" value="1"/>
</dbReference>
<name>A0A2S3UTD2_9HYPH</name>
<dbReference type="PANTHER" id="PTHR11908">
    <property type="entry name" value="XANTHINE DEHYDROGENASE"/>
    <property type="match status" value="1"/>
</dbReference>
<sequence>MRILRPDSLGQAVALLAEAGPEARLAAGSTALQAEWSLGKLRPPAIIDISRFKELTGIDQTGSGLRIGANETLSALIASGNVSDVCPLLIDAARRVGAPSIRHRATLGGNIGWRIGCLLPALLALDAELELQTSEGVGTLTLEDWLSAPSETSLITAVRIPRQNPWGHYGYRKIGLRAAFTPSVIAVSGAIITDEGTISAARVAVGGGPVAATRLATIERELVGQDLDRIDQALLGSIITDAISAPGDAFRTERYRKRAGANALVSILSGAASTEVRSGRTIRPAPDSNEPDEIRLSREQGGNRWHIRPDLPAKIAAEFPYLTDVRRADMLVGATLRLDDPHARILSIDTEAADALPGVKAVVTHRDIRGENSFGILFPDQPALCSDKVRYLGDPVAAVAAVDRETAIEALSLIKIEFERLPPVGDPLAALGDGAEAVHDTGNLVDTVQLERGDVDAAFAKSVHVIEDTYVTPRQMHGFMETEGGYAEPTEDGGLAVFAGGQYGVRDRKQLSRILGMPEEKIRVVTSPTGGGFGGKDELTVQPVLALLALKANAPVRMQWTRAESVLAGTKRNPFRIRMRTACDAGGMLLAQEVEVIADSGAYASLSPGVMETASEHACGPYITPNVKTFSRLAYTNNGACGAFRGFGANQMTFAVECQMDRLAAKCGLDPVEIRRRNLRKPGMPGFLGQPVAPSERLEEMLQAAAASPMWQETGGARPGEVLGTGMALIYQGNGLGTIPHDEAATRILLAADGRIEAHFGLDEMGQGLLPSIQAAVADRLGCAREDIRPVVGDTSATPDSGSTTASRGGYVVWKGTELMAPPFEAKLLASAGKLLDRAPESLRITAGGIADAATNSRSPLIGFAELAAKVQPAESLRAEADFAFPKSDYTEGNARFIFAFGVNLAHVAIDRVSGEVRVLDLELHTAAGPVIDLAAYLGQMEGGLVQGLGFALTEDVLIEDGHFLTTNYDNYFMPTVRDAPGRMTSHALEDLDPGDPFGPRGAGEIGINAVTPAIANAVADALGRWPTITPFRPEDILDYCEAAE</sequence>
<dbReference type="InterPro" id="IPR036856">
    <property type="entry name" value="Ald_Oxase/Xan_DH_a/b_sf"/>
</dbReference>
<comment type="caution">
    <text evidence="10">The sequence shown here is derived from an EMBL/GenBank/DDBJ whole genome shotgun (WGS) entry which is preliminary data.</text>
</comment>
<dbReference type="SUPFAM" id="SSF56176">
    <property type="entry name" value="FAD-binding/transporter-associated domain-like"/>
    <property type="match status" value="1"/>
</dbReference>
<evidence type="ECO:0000256" key="3">
    <source>
        <dbReference type="ARBA" id="ARBA00022714"/>
    </source>
</evidence>
<dbReference type="PIRSF" id="PIRSF000127">
    <property type="entry name" value="Xanthine_DH"/>
    <property type="match status" value="1"/>
</dbReference>
<gene>
    <name evidence="10" type="ORF">CLV41_10511</name>
</gene>
<dbReference type="Gene3D" id="3.30.465.10">
    <property type="match status" value="1"/>
</dbReference>
<dbReference type="InterPro" id="IPR002346">
    <property type="entry name" value="Mopterin_DH_FAD-bd"/>
</dbReference>
<dbReference type="SMART" id="SM01092">
    <property type="entry name" value="CO_deh_flav_C"/>
    <property type="match status" value="1"/>
</dbReference>
<evidence type="ECO:0000256" key="2">
    <source>
        <dbReference type="ARBA" id="ARBA00022630"/>
    </source>
</evidence>
<comment type="cofactor">
    <cofactor evidence="8">
        <name>[2Fe-2S] cluster</name>
        <dbReference type="ChEBI" id="CHEBI:190135"/>
    </cofactor>
</comment>
<comment type="cofactor">
    <cofactor evidence="1">
        <name>Mo-molybdopterin</name>
        <dbReference type="ChEBI" id="CHEBI:71302"/>
    </cofactor>
</comment>
<keyword evidence="6" id="KW-0408">Iron</keyword>
<keyword evidence="3" id="KW-0001">2Fe-2S</keyword>
<dbReference type="Gene3D" id="3.90.1170.50">
    <property type="entry name" value="Aldehyde oxidase/xanthine dehydrogenase, a/b hammerhead"/>
    <property type="match status" value="1"/>
</dbReference>
<keyword evidence="4" id="KW-0479">Metal-binding</keyword>
<keyword evidence="7" id="KW-0411">Iron-sulfur</keyword>
<dbReference type="InterPro" id="IPR000674">
    <property type="entry name" value="Ald_Oxase/Xan_DH_a/b"/>
</dbReference>
<dbReference type="InterPro" id="IPR008274">
    <property type="entry name" value="AldOxase/xan_DH_MoCoBD1"/>
</dbReference>
<dbReference type="Gene3D" id="3.30.43.10">
    <property type="entry name" value="Uridine Diphospho-n-acetylenolpyruvylglucosamine Reductase, domain 2"/>
    <property type="match status" value="1"/>
</dbReference>
<dbReference type="Proteomes" id="UP000236959">
    <property type="component" value="Unassembled WGS sequence"/>
</dbReference>
<evidence type="ECO:0000256" key="7">
    <source>
        <dbReference type="ARBA" id="ARBA00023014"/>
    </source>
</evidence>
<accession>A0A2S3UTD2</accession>
<evidence type="ECO:0000259" key="9">
    <source>
        <dbReference type="PROSITE" id="PS51387"/>
    </source>
</evidence>
<dbReference type="Pfam" id="PF01315">
    <property type="entry name" value="Ald_Xan_dh_C"/>
    <property type="match status" value="1"/>
</dbReference>
<dbReference type="Pfam" id="PF00941">
    <property type="entry name" value="FAD_binding_5"/>
    <property type="match status" value="1"/>
</dbReference>
<proteinExistence type="predicted"/>
<dbReference type="Gene3D" id="3.30.365.10">
    <property type="entry name" value="Aldehyde oxidase/xanthine dehydrogenase, molybdopterin binding domain"/>
    <property type="match status" value="4"/>
</dbReference>
<feature type="domain" description="FAD-binding PCMH-type" evidence="9">
    <location>
        <begin position="1"/>
        <end position="165"/>
    </location>
</feature>
<dbReference type="InterPro" id="IPR036683">
    <property type="entry name" value="CO_DH_flav_C_dom_sf"/>
</dbReference>
<organism evidence="10 11">
    <name type="scientific">Roseibium marinum</name>
    <dbReference type="NCBI Taxonomy" id="281252"/>
    <lineage>
        <taxon>Bacteria</taxon>
        <taxon>Pseudomonadati</taxon>
        <taxon>Pseudomonadota</taxon>
        <taxon>Alphaproteobacteria</taxon>
        <taxon>Hyphomicrobiales</taxon>
        <taxon>Stappiaceae</taxon>
        <taxon>Roseibium</taxon>
    </lineage>
</organism>